<dbReference type="InterPro" id="IPR001434">
    <property type="entry name" value="OmcB-like_DUF11"/>
</dbReference>
<feature type="compositionally biased region" description="Acidic residues" evidence="1">
    <location>
        <begin position="480"/>
        <end position="495"/>
    </location>
</feature>
<dbReference type="Gene3D" id="2.60.40.10">
    <property type="entry name" value="Immunoglobulins"/>
    <property type="match status" value="1"/>
</dbReference>
<keyword evidence="2" id="KW-0812">Transmembrane</keyword>
<gene>
    <name evidence="4" type="ORF">YLM1_0924</name>
</gene>
<evidence type="ECO:0000256" key="1">
    <source>
        <dbReference type="SAM" id="MobiDB-lite"/>
    </source>
</evidence>
<dbReference type="PATRIC" id="fig|294671.3.peg.968"/>
<dbReference type="Proteomes" id="UP000066376">
    <property type="component" value="Chromosome"/>
</dbReference>
<dbReference type="NCBIfam" id="TIGR01451">
    <property type="entry name" value="B_ant_repeat"/>
    <property type="match status" value="2"/>
</dbReference>
<sequence>MNSKSIKISLLFFITLFLLISSVSASDIENVSNDEVISSDISKNNADLSSNDVYQSDNSESSINRDKINNSTYSEDGDVQDDYSNIDSDKSISEKNSLKNSNNLRCSPGTLNITKISLNKTVNLGEQVTFTIIVKNVGSEAVYNTPITIDDWADDGLIFDHYDSIEPYASNLQFKGLQQTGLGDFYRWEYPINPFWPFYPGYQIQFNVTYNTTKPGEFYNHVNLWAPGYPEQVQANNSTFVKDPEFTVEKVLANNDVKLGDIIIYNIIIKNTGNVELGNITVKDEFPAALEYISANEGWTYDNGVFKLNNPLAVNSTAKLDITFKVNSAGNITNIAIVSTNETENKTANNTTFVKDPKLNIEKITITKSVKAGEDVVFKIIIKNIGNVDLNKIKLTESYPNQLILKSYSGEGWTRNNDVFTYGNSLKVNESVTLYITFETTVAGNFTNIVSVDSDLTNNTNATNTTEFTVIKNDTNNTTEENDTDNTPEDDDTEITTDDNVTKIYTKKTLNRSNEEISNIKTGNPFFVLLVVIIGLIIGTYYRKK</sequence>
<dbReference type="InterPro" id="IPR051172">
    <property type="entry name" value="Chlamydia_OmcB"/>
</dbReference>
<feature type="transmembrane region" description="Helical" evidence="2">
    <location>
        <begin position="523"/>
        <end position="542"/>
    </location>
</feature>
<dbReference type="InterPro" id="IPR013783">
    <property type="entry name" value="Ig-like_fold"/>
</dbReference>
<feature type="region of interest" description="Disordered" evidence="1">
    <location>
        <begin position="48"/>
        <end position="99"/>
    </location>
</feature>
<feature type="domain" description="DUF11" evidence="3">
    <location>
        <begin position="359"/>
        <end position="466"/>
    </location>
</feature>
<dbReference type="AlphaFoldDB" id="A0A126QZJ3"/>
<dbReference type="KEGG" id="mol:YLM1_0924"/>
<evidence type="ECO:0000313" key="5">
    <source>
        <dbReference type="Proteomes" id="UP000066376"/>
    </source>
</evidence>
<organism evidence="4 5">
    <name type="scientific">Methanobrevibacter olleyae</name>
    <dbReference type="NCBI Taxonomy" id="294671"/>
    <lineage>
        <taxon>Archaea</taxon>
        <taxon>Methanobacteriati</taxon>
        <taxon>Methanobacteriota</taxon>
        <taxon>Methanomada group</taxon>
        <taxon>Methanobacteria</taxon>
        <taxon>Methanobacteriales</taxon>
        <taxon>Methanobacteriaceae</taxon>
        <taxon>Methanobrevibacter</taxon>
    </lineage>
</organism>
<keyword evidence="2" id="KW-1133">Transmembrane helix</keyword>
<keyword evidence="2" id="KW-0472">Membrane</keyword>
<feature type="domain" description="DUF11" evidence="3">
    <location>
        <begin position="111"/>
        <end position="163"/>
    </location>
</feature>
<dbReference type="RefSeq" id="WP_067146769.1">
    <property type="nucleotide sequence ID" value="NZ_CP014265.1"/>
</dbReference>
<feature type="compositionally biased region" description="Polar residues" evidence="1">
    <location>
        <begin position="48"/>
        <end position="62"/>
    </location>
</feature>
<dbReference type="Pfam" id="PF01345">
    <property type="entry name" value="DUF11"/>
    <property type="match status" value="3"/>
</dbReference>
<dbReference type="GeneID" id="28489223"/>
<feature type="compositionally biased region" description="Basic and acidic residues" evidence="1">
    <location>
        <begin position="87"/>
        <end position="97"/>
    </location>
</feature>
<name>A0A126QZJ3_METOL</name>
<reference evidence="4 5" key="1">
    <citation type="journal article" date="2016" name="Genome Announc.">
        <title>Draft Genome Sequence of the Rumen Methanogen Methanobrevibacter olleyae YLM1.</title>
        <authorList>
            <person name="Kelly W.J."/>
            <person name="Li D."/>
            <person name="Lambie S.C."/>
            <person name="Cox F."/>
            <person name="Attwood G.T."/>
            <person name="Altermann E."/>
            <person name="Leahy S.C."/>
        </authorList>
    </citation>
    <scope>NUCLEOTIDE SEQUENCE [LARGE SCALE GENOMIC DNA]</scope>
    <source>
        <strain evidence="4 5">YLM1</strain>
    </source>
</reference>
<feature type="region of interest" description="Disordered" evidence="1">
    <location>
        <begin position="474"/>
        <end position="495"/>
    </location>
</feature>
<dbReference type="PANTHER" id="PTHR34819">
    <property type="entry name" value="LARGE CYSTEINE-RICH PERIPLASMIC PROTEIN OMCB"/>
    <property type="match status" value="1"/>
</dbReference>
<keyword evidence="5" id="KW-1185">Reference proteome</keyword>
<proteinExistence type="predicted"/>
<dbReference type="InterPro" id="IPR047589">
    <property type="entry name" value="DUF11_rpt"/>
</dbReference>
<reference evidence="5" key="2">
    <citation type="submission" date="2016-02" db="EMBL/GenBank/DDBJ databases">
        <title>The draft genome sequence of the rumen methanogen Methanobrevibacter olleyae YLM1.</title>
        <authorList>
            <consortium name="New Zealand Agricultural Greenhouse Gas Research Centre/Pastoral Greenhouse Gas Research Consortium"/>
            <person name="Kelly W.J."/>
            <person name="Li D."/>
            <person name="Lambie S.C."/>
            <person name="Attwood G.T."/>
            <person name="Altermann E."/>
            <person name="Leahy S.C."/>
        </authorList>
    </citation>
    <scope>NUCLEOTIDE SEQUENCE [LARGE SCALE GENOMIC DNA]</scope>
    <source>
        <strain evidence="5">YLM1</strain>
    </source>
</reference>
<evidence type="ECO:0000259" key="3">
    <source>
        <dbReference type="Pfam" id="PF01345"/>
    </source>
</evidence>
<protein>
    <submittedName>
        <fullName evidence="4">Adhesin-like protein</fullName>
    </submittedName>
</protein>
<feature type="domain" description="DUF11" evidence="3">
    <location>
        <begin position="247"/>
        <end position="352"/>
    </location>
</feature>
<evidence type="ECO:0000256" key="2">
    <source>
        <dbReference type="SAM" id="Phobius"/>
    </source>
</evidence>
<evidence type="ECO:0000313" key="4">
    <source>
        <dbReference type="EMBL" id="AMK15481.1"/>
    </source>
</evidence>
<dbReference type="EMBL" id="CP014265">
    <property type="protein sequence ID" value="AMK15481.1"/>
    <property type="molecule type" value="Genomic_DNA"/>
</dbReference>
<accession>A0A126QZJ3</accession>